<protein>
    <submittedName>
        <fullName evidence="1">Nucleoid-associated protein</fullName>
    </submittedName>
</protein>
<dbReference type="EMBL" id="JAFIRR010000030">
    <property type="protein sequence ID" value="MCO6415684.1"/>
    <property type="molecule type" value="Genomic_DNA"/>
</dbReference>
<gene>
    <name evidence="1" type="ORF">JYK14_05760</name>
</gene>
<organism evidence="1 2">
    <name type="scientific">Siccirubricoccus soli</name>
    <dbReference type="NCBI Taxonomy" id="2899147"/>
    <lineage>
        <taxon>Bacteria</taxon>
        <taxon>Pseudomonadati</taxon>
        <taxon>Pseudomonadota</taxon>
        <taxon>Alphaproteobacteria</taxon>
        <taxon>Acetobacterales</taxon>
        <taxon>Roseomonadaceae</taxon>
        <taxon>Siccirubricoccus</taxon>
    </lineage>
</organism>
<dbReference type="Proteomes" id="UP001523392">
    <property type="component" value="Unassembled WGS sequence"/>
</dbReference>
<dbReference type="Pfam" id="PF04245">
    <property type="entry name" value="NA37"/>
    <property type="match status" value="1"/>
</dbReference>
<accession>A0ABT1D1C2</accession>
<proteinExistence type="predicted"/>
<dbReference type="InterPro" id="IPR007358">
    <property type="entry name" value="Nucleoid_associated_NdpA"/>
</dbReference>
<reference evidence="1 2" key="1">
    <citation type="submission" date="2021-12" db="EMBL/GenBank/DDBJ databases">
        <title>Siccirubricoccus leaddurans sp. nov., a high concentration Zn2+ tolerance bacterium.</title>
        <authorList>
            <person name="Cao Y."/>
        </authorList>
    </citation>
    <scope>NUCLEOTIDE SEQUENCE [LARGE SCALE GENOMIC DNA]</scope>
    <source>
        <strain evidence="1 2">KC 17139</strain>
    </source>
</reference>
<comment type="caution">
    <text evidence="1">The sequence shown here is derived from an EMBL/GenBank/DDBJ whole genome shotgun (WGS) entry which is preliminary data.</text>
</comment>
<dbReference type="RefSeq" id="WP_252952280.1">
    <property type="nucleotide sequence ID" value="NZ_JAFIRR010000030.1"/>
</dbReference>
<evidence type="ECO:0000313" key="1">
    <source>
        <dbReference type="EMBL" id="MCO6415684.1"/>
    </source>
</evidence>
<name>A0ABT1D1C2_9PROT</name>
<keyword evidence="2" id="KW-1185">Reference proteome</keyword>
<evidence type="ECO:0000313" key="2">
    <source>
        <dbReference type="Proteomes" id="UP001523392"/>
    </source>
</evidence>
<sequence>MGFLTEEESSCLRINHVILHVVGGKAEFEPQPELCDHVHADFFLGRIRDSAIDSVHRFRDNSETKEKLERIAKGEISFEAGAQDLSRAFSRGHVGSSKDGAFFVFELGATCPNTHLFCMIKYDYRQAIELYDNGGQNALREIVQAFIKEPRAIQKICLVRVIDGVADANVSARDRMGNAPDLTEYFEKFLDVKRERDNSELTRNMSEAVRASLQDCREFLPDGSVATALSAVKETLRTRETVDDEAVREAVLVAAGRPTDENVRAALEKSVNRHLKNKRIFGVVFRPDAQVLGRAPRRFIRTAENVEVTYPGDQEGHAVKRVENSDGSVTISIRTAQKLIEDGVLAERNGRRG</sequence>